<dbReference type="AlphaFoldDB" id="A0A9N9FC68"/>
<organism evidence="1 2">
    <name type="scientific">Paraglomus occultum</name>
    <dbReference type="NCBI Taxonomy" id="144539"/>
    <lineage>
        <taxon>Eukaryota</taxon>
        <taxon>Fungi</taxon>
        <taxon>Fungi incertae sedis</taxon>
        <taxon>Mucoromycota</taxon>
        <taxon>Glomeromycotina</taxon>
        <taxon>Glomeromycetes</taxon>
        <taxon>Paraglomerales</taxon>
        <taxon>Paraglomeraceae</taxon>
        <taxon>Paraglomus</taxon>
    </lineage>
</organism>
<proteinExistence type="predicted"/>
<evidence type="ECO:0000313" key="2">
    <source>
        <dbReference type="Proteomes" id="UP000789572"/>
    </source>
</evidence>
<evidence type="ECO:0000313" key="1">
    <source>
        <dbReference type="EMBL" id="CAG8525441.1"/>
    </source>
</evidence>
<dbReference type="EMBL" id="CAJVPJ010000446">
    <property type="protein sequence ID" value="CAG8525441.1"/>
    <property type="molecule type" value="Genomic_DNA"/>
</dbReference>
<sequence length="81" mass="9431">MPLPLAANNDSHEDGPKFWRNAFLAFRITITANIASHRPGWQTNGRYQRGPPRYKEKAARRAMGNNLSHNFLSPVREKWWL</sequence>
<dbReference type="Proteomes" id="UP000789572">
    <property type="component" value="Unassembled WGS sequence"/>
</dbReference>
<gene>
    <name evidence="1" type="ORF">POCULU_LOCUS3792</name>
</gene>
<reference evidence="1" key="1">
    <citation type="submission" date="2021-06" db="EMBL/GenBank/DDBJ databases">
        <authorList>
            <person name="Kallberg Y."/>
            <person name="Tangrot J."/>
            <person name="Rosling A."/>
        </authorList>
    </citation>
    <scope>NUCLEOTIDE SEQUENCE</scope>
    <source>
        <strain evidence="1">IA702</strain>
    </source>
</reference>
<accession>A0A9N9FC68</accession>
<comment type="caution">
    <text evidence="1">The sequence shown here is derived from an EMBL/GenBank/DDBJ whole genome shotgun (WGS) entry which is preliminary data.</text>
</comment>
<protein>
    <submittedName>
        <fullName evidence="1">8574_t:CDS:1</fullName>
    </submittedName>
</protein>
<name>A0A9N9FC68_9GLOM</name>
<keyword evidence="2" id="KW-1185">Reference proteome</keyword>